<dbReference type="Pfam" id="PF13813">
    <property type="entry name" value="MBOAT_2"/>
    <property type="match status" value="1"/>
</dbReference>
<accession>A0A2J6TGR3</accession>
<comment type="similarity">
    <text evidence="2">Belongs to the wax synthase family.</text>
</comment>
<dbReference type="RefSeq" id="XP_024739101.1">
    <property type="nucleotide sequence ID" value="XM_024874345.1"/>
</dbReference>
<keyword evidence="3" id="KW-0808">Transferase</keyword>
<dbReference type="GO" id="GO:0006629">
    <property type="term" value="P:lipid metabolic process"/>
    <property type="evidence" value="ECO:0007669"/>
    <property type="project" value="InterPro"/>
</dbReference>
<gene>
    <name evidence="9" type="ORF">K444DRAFT_524239</name>
</gene>
<feature type="transmembrane region" description="Helical" evidence="7">
    <location>
        <begin position="335"/>
        <end position="360"/>
    </location>
</feature>
<dbReference type="GO" id="GO:0016020">
    <property type="term" value="C:membrane"/>
    <property type="evidence" value="ECO:0007669"/>
    <property type="project" value="UniProtKB-SubCell"/>
</dbReference>
<keyword evidence="5 7" id="KW-1133">Transmembrane helix</keyword>
<feature type="transmembrane region" description="Helical" evidence="7">
    <location>
        <begin position="67"/>
        <end position="84"/>
    </location>
</feature>
<evidence type="ECO:0000256" key="6">
    <source>
        <dbReference type="ARBA" id="ARBA00023136"/>
    </source>
</evidence>
<keyword evidence="6 7" id="KW-0472">Membrane</keyword>
<name>A0A2J6TGR3_9HELO</name>
<dbReference type="PANTHER" id="PTHR31595:SF67">
    <property type="entry name" value="WAX SYNTHASE DOMAIN-CONTAINING PROTEIN"/>
    <property type="match status" value="1"/>
</dbReference>
<dbReference type="InParanoid" id="A0A2J6TGR3"/>
<dbReference type="PANTHER" id="PTHR31595">
    <property type="entry name" value="LONG-CHAIN-ALCOHOL O-FATTY-ACYLTRANSFERASE 3-RELATED"/>
    <property type="match status" value="1"/>
</dbReference>
<evidence type="ECO:0000256" key="3">
    <source>
        <dbReference type="ARBA" id="ARBA00022679"/>
    </source>
</evidence>
<evidence type="ECO:0000259" key="8">
    <source>
        <dbReference type="Pfam" id="PF13813"/>
    </source>
</evidence>
<dbReference type="EMBL" id="KZ613783">
    <property type="protein sequence ID" value="PMD62197.1"/>
    <property type="molecule type" value="Genomic_DNA"/>
</dbReference>
<keyword evidence="10" id="KW-1185">Reference proteome</keyword>
<organism evidence="9 10">
    <name type="scientific">Hyaloscypha bicolor E</name>
    <dbReference type="NCBI Taxonomy" id="1095630"/>
    <lineage>
        <taxon>Eukaryota</taxon>
        <taxon>Fungi</taxon>
        <taxon>Dikarya</taxon>
        <taxon>Ascomycota</taxon>
        <taxon>Pezizomycotina</taxon>
        <taxon>Leotiomycetes</taxon>
        <taxon>Helotiales</taxon>
        <taxon>Hyaloscyphaceae</taxon>
        <taxon>Hyaloscypha</taxon>
        <taxon>Hyaloscypha bicolor</taxon>
    </lineage>
</organism>
<feature type="transmembrane region" description="Helical" evidence="7">
    <location>
        <begin position="43"/>
        <end position="60"/>
    </location>
</feature>
<evidence type="ECO:0000256" key="4">
    <source>
        <dbReference type="ARBA" id="ARBA00022692"/>
    </source>
</evidence>
<dbReference type="GeneID" id="36582425"/>
<dbReference type="GO" id="GO:0008374">
    <property type="term" value="F:O-acyltransferase activity"/>
    <property type="evidence" value="ECO:0007669"/>
    <property type="project" value="InterPro"/>
</dbReference>
<feature type="transmembrane region" description="Helical" evidence="7">
    <location>
        <begin position="427"/>
        <end position="446"/>
    </location>
</feature>
<protein>
    <recommendedName>
        <fullName evidence="8">Wax synthase domain-containing protein</fullName>
    </recommendedName>
</protein>
<dbReference type="InterPro" id="IPR032805">
    <property type="entry name" value="Wax_synthase_dom"/>
</dbReference>
<feature type="domain" description="Wax synthase" evidence="8">
    <location>
        <begin position="374"/>
        <end position="463"/>
    </location>
</feature>
<reference evidence="9 10" key="1">
    <citation type="submission" date="2016-04" db="EMBL/GenBank/DDBJ databases">
        <title>A degradative enzymes factory behind the ericoid mycorrhizal symbiosis.</title>
        <authorList>
            <consortium name="DOE Joint Genome Institute"/>
            <person name="Martino E."/>
            <person name="Morin E."/>
            <person name="Grelet G."/>
            <person name="Kuo A."/>
            <person name="Kohler A."/>
            <person name="Daghino S."/>
            <person name="Barry K."/>
            <person name="Choi C."/>
            <person name="Cichocki N."/>
            <person name="Clum A."/>
            <person name="Copeland A."/>
            <person name="Hainaut M."/>
            <person name="Haridas S."/>
            <person name="Labutti K."/>
            <person name="Lindquist E."/>
            <person name="Lipzen A."/>
            <person name="Khouja H.-R."/>
            <person name="Murat C."/>
            <person name="Ohm R."/>
            <person name="Olson A."/>
            <person name="Spatafora J."/>
            <person name="Veneault-Fourrey C."/>
            <person name="Henrissat B."/>
            <person name="Grigoriev I."/>
            <person name="Martin F."/>
            <person name="Perotto S."/>
        </authorList>
    </citation>
    <scope>NUCLEOTIDE SEQUENCE [LARGE SCALE GENOMIC DNA]</scope>
    <source>
        <strain evidence="9 10">E</strain>
    </source>
</reference>
<evidence type="ECO:0000313" key="10">
    <source>
        <dbReference type="Proteomes" id="UP000235371"/>
    </source>
</evidence>
<feature type="transmembrane region" description="Helical" evidence="7">
    <location>
        <begin position="96"/>
        <end position="118"/>
    </location>
</feature>
<evidence type="ECO:0000256" key="1">
    <source>
        <dbReference type="ARBA" id="ARBA00004141"/>
    </source>
</evidence>
<feature type="transmembrane region" description="Helical" evidence="7">
    <location>
        <begin position="281"/>
        <end position="302"/>
    </location>
</feature>
<evidence type="ECO:0000256" key="7">
    <source>
        <dbReference type="SAM" id="Phobius"/>
    </source>
</evidence>
<comment type="subcellular location">
    <subcellularLocation>
        <location evidence="1">Membrane</location>
        <topology evidence="1">Multi-pass membrane protein</topology>
    </subcellularLocation>
</comment>
<evidence type="ECO:0000256" key="5">
    <source>
        <dbReference type="ARBA" id="ARBA00022989"/>
    </source>
</evidence>
<dbReference type="InterPro" id="IPR044851">
    <property type="entry name" value="Wax_synthase"/>
</dbReference>
<dbReference type="AlphaFoldDB" id="A0A2J6TGR3"/>
<feature type="transmembrane region" description="Helical" evidence="7">
    <location>
        <begin position="458"/>
        <end position="478"/>
    </location>
</feature>
<dbReference type="OrthoDB" id="2796277at2759"/>
<proteinExistence type="inferred from homology"/>
<sequence length="564" mass="63437">MPQERLFPHLTATGPAPSSREVMAAYRTAFNARIAEGSLRPFVLPYHLYGMFLLVIYLLIPHTNNRVIYEARWVVLAVICAWQWKTLEDATSVSMATGFATGLISAWGVVWAFTWLVWMNPQRDAKRVQRRKVAPKIEHNGVTNGSAGGNMGNRSGISVQNGDAEIRKRTQANGHAKEEQGNGHISAKEAANALASISASGGEAGVEYYWQSYPSTLRERFPWVIDLLVNFRGPGWNWAIPPLPALPPHVKTQLGENIDAASWTGVSSIGLRRFNTRRELFFSRVPRFILGYLALDMLKVVMKTDPYYTFGPNAYALPPHLQGLSPMALRFLRQLISSIPIIISLEMVFYIAPLLISLLFGPRVFGLRAESWYYPSTWGSFSNILTKGLNGLWGSWWHQTFRFAFSAPTNYFIREGYFSPKSTTAKISAIFFAFGISGFLHSGGSISQLPETHPTHATIFFILQALGILIQSTLCSIFHHHIKRLPKSVRKAGNLLFTIGWLFETGYWLTDDFARGGIWLYEPIPISILRGLGYGDEGDSWWCWQHIGVGLYKGRRWWESGIAL</sequence>
<evidence type="ECO:0000313" key="9">
    <source>
        <dbReference type="EMBL" id="PMD62197.1"/>
    </source>
</evidence>
<keyword evidence="4 7" id="KW-0812">Transmembrane</keyword>
<dbReference type="Proteomes" id="UP000235371">
    <property type="component" value="Unassembled WGS sequence"/>
</dbReference>
<evidence type="ECO:0000256" key="2">
    <source>
        <dbReference type="ARBA" id="ARBA00007282"/>
    </source>
</evidence>